<evidence type="ECO:0000256" key="12">
    <source>
        <dbReference type="SAM" id="MobiDB-lite"/>
    </source>
</evidence>
<keyword evidence="9" id="KW-0238">DNA-binding</keyword>
<dbReference type="EMBL" id="BAAAJK010000008">
    <property type="protein sequence ID" value="GAA1388571.1"/>
    <property type="molecule type" value="Genomic_DNA"/>
</dbReference>
<keyword evidence="10" id="KW-1015">Disulfide bond</keyword>
<evidence type="ECO:0000256" key="10">
    <source>
        <dbReference type="ARBA" id="ARBA00023157"/>
    </source>
</evidence>
<keyword evidence="5" id="KW-0479">Metal-binding</keyword>
<comment type="similarity">
    <text evidence="3">Belongs to the WhiB family.</text>
</comment>
<evidence type="ECO:0000313" key="14">
    <source>
        <dbReference type="EMBL" id="GAA1388571.1"/>
    </source>
</evidence>
<keyword evidence="7" id="KW-0411">Iron-sulfur</keyword>
<comment type="cofactor">
    <cofactor evidence="1">
        <name>[4Fe-4S] cluster</name>
        <dbReference type="ChEBI" id="CHEBI:49883"/>
    </cofactor>
</comment>
<dbReference type="InterPro" id="IPR034768">
    <property type="entry name" value="4FE4S_WBL"/>
</dbReference>
<evidence type="ECO:0000256" key="4">
    <source>
        <dbReference type="ARBA" id="ARBA00022485"/>
    </source>
</evidence>
<gene>
    <name evidence="14" type="ORF">GCM10009613_26090</name>
</gene>
<feature type="compositionally biased region" description="Basic residues" evidence="12">
    <location>
        <begin position="70"/>
        <end position="87"/>
    </location>
</feature>
<dbReference type="PANTHER" id="PTHR38839:SF6">
    <property type="entry name" value="TRANSCRIPTIONAL REGULATOR WHIB1"/>
    <property type="match status" value="1"/>
</dbReference>
<evidence type="ECO:0000259" key="13">
    <source>
        <dbReference type="PROSITE" id="PS51674"/>
    </source>
</evidence>
<organism evidence="14 15">
    <name type="scientific">Pseudonocardia kongjuensis</name>
    <dbReference type="NCBI Taxonomy" id="102227"/>
    <lineage>
        <taxon>Bacteria</taxon>
        <taxon>Bacillati</taxon>
        <taxon>Actinomycetota</taxon>
        <taxon>Actinomycetes</taxon>
        <taxon>Pseudonocardiales</taxon>
        <taxon>Pseudonocardiaceae</taxon>
        <taxon>Pseudonocardia</taxon>
    </lineage>
</organism>
<keyword evidence="11" id="KW-0804">Transcription</keyword>
<sequence length="134" mass="14823">MNFLDNALPCRDEDPELFFVVGSGPAAEHQLDAAKAVCRRCPAMAACREWALSTGQIGVLGGLSEDERRALRRGRTAGRPRRTGHRTPRSERARRRAEAIARVEQGDRIDDVAAQAGVSRRTLDRWRADARTSA</sequence>
<comment type="caution">
    <text evidence="14">The sequence shown here is derived from an EMBL/GenBank/DDBJ whole genome shotgun (WGS) entry which is preliminary data.</text>
</comment>
<dbReference type="PROSITE" id="PS51674">
    <property type="entry name" value="4FE4S_WBL"/>
    <property type="match status" value="1"/>
</dbReference>
<name>A0ABP4IEF1_9PSEU</name>
<evidence type="ECO:0000256" key="3">
    <source>
        <dbReference type="ARBA" id="ARBA00006597"/>
    </source>
</evidence>
<dbReference type="InterPro" id="IPR003482">
    <property type="entry name" value="Whib"/>
</dbReference>
<evidence type="ECO:0000256" key="6">
    <source>
        <dbReference type="ARBA" id="ARBA00023004"/>
    </source>
</evidence>
<keyword evidence="8" id="KW-0805">Transcription regulation</keyword>
<dbReference type="Pfam" id="PF13384">
    <property type="entry name" value="HTH_23"/>
    <property type="match status" value="1"/>
</dbReference>
<evidence type="ECO:0000256" key="7">
    <source>
        <dbReference type="ARBA" id="ARBA00023014"/>
    </source>
</evidence>
<dbReference type="InterPro" id="IPR036388">
    <property type="entry name" value="WH-like_DNA-bd_sf"/>
</dbReference>
<comment type="subcellular location">
    <subcellularLocation>
        <location evidence="2">Cytoplasm</location>
    </subcellularLocation>
</comment>
<evidence type="ECO:0000256" key="9">
    <source>
        <dbReference type="ARBA" id="ARBA00023125"/>
    </source>
</evidence>
<dbReference type="Proteomes" id="UP001501414">
    <property type="component" value="Unassembled WGS sequence"/>
</dbReference>
<evidence type="ECO:0000256" key="11">
    <source>
        <dbReference type="ARBA" id="ARBA00023163"/>
    </source>
</evidence>
<dbReference type="Pfam" id="PF02467">
    <property type="entry name" value="Whib"/>
    <property type="match status" value="1"/>
</dbReference>
<accession>A0ABP4IEF1</accession>
<keyword evidence="6" id="KW-0408">Iron</keyword>
<evidence type="ECO:0000256" key="2">
    <source>
        <dbReference type="ARBA" id="ARBA00004496"/>
    </source>
</evidence>
<evidence type="ECO:0000256" key="1">
    <source>
        <dbReference type="ARBA" id="ARBA00001966"/>
    </source>
</evidence>
<dbReference type="Gene3D" id="1.10.10.10">
    <property type="entry name" value="Winged helix-like DNA-binding domain superfamily/Winged helix DNA-binding domain"/>
    <property type="match status" value="1"/>
</dbReference>
<feature type="region of interest" description="Disordered" evidence="12">
    <location>
        <begin position="68"/>
        <end position="96"/>
    </location>
</feature>
<evidence type="ECO:0000256" key="8">
    <source>
        <dbReference type="ARBA" id="ARBA00023015"/>
    </source>
</evidence>
<protein>
    <recommendedName>
        <fullName evidence="13">4Fe-4S Wbl-type domain-containing protein</fullName>
    </recommendedName>
</protein>
<dbReference type="PANTHER" id="PTHR38839">
    <property type="entry name" value="TRANSCRIPTIONAL REGULATOR WHID-RELATED"/>
    <property type="match status" value="1"/>
</dbReference>
<keyword evidence="15" id="KW-1185">Reference proteome</keyword>
<evidence type="ECO:0000313" key="15">
    <source>
        <dbReference type="Proteomes" id="UP001501414"/>
    </source>
</evidence>
<keyword evidence="4" id="KW-0004">4Fe-4S</keyword>
<feature type="domain" description="4Fe-4S Wbl-type" evidence="13">
    <location>
        <begin position="9"/>
        <end position="70"/>
    </location>
</feature>
<evidence type="ECO:0000256" key="5">
    <source>
        <dbReference type="ARBA" id="ARBA00022723"/>
    </source>
</evidence>
<reference evidence="15" key="1">
    <citation type="journal article" date="2019" name="Int. J. Syst. Evol. Microbiol.">
        <title>The Global Catalogue of Microorganisms (GCM) 10K type strain sequencing project: providing services to taxonomists for standard genome sequencing and annotation.</title>
        <authorList>
            <consortium name="The Broad Institute Genomics Platform"/>
            <consortium name="The Broad Institute Genome Sequencing Center for Infectious Disease"/>
            <person name="Wu L."/>
            <person name="Ma J."/>
        </authorList>
    </citation>
    <scope>NUCLEOTIDE SEQUENCE [LARGE SCALE GENOMIC DNA]</scope>
    <source>
        <strain evidence="15">JCM 11896</strain>
    </source>
</reference>
<proteinExistence type="inferred from homology"/>